<dbReference type="AlphaFoldDB" id="A0AAW9S1M2"/>
<evidence type="ECO:0000256" key="4">
    <source>
        <dbReference type="ARBA" id="ARBA00023136"/>
    </source>
</evidence>
<feature type="domain" description="SusD-like N-terminal" evidence="7">
    <location>
        <begin position="103"/>
        <end position="227"/>
    </location>
</feature>
<evidence type="ECO:0000313" key="8">
    <source>
        <dbReference type="EMBL" id="MEN7546300.1"/>
    </source>
</evidence>
<feature type="domain" description="RagB/SusD" evidence="6">
    <location>
        <begin position="348"/>
        <end position="477"/>
    </location>
</feature>
<keyword evidence="4" id="KW-0472">Membrane</keyword>
<dbReference type="Proteomes" id="UP001403385">
    <property type="component" value="Unassembled WGS sequence"/>
</dbReference>
<evidence type="ECO:0000256" key="3">
    <source>
        <dbReference type="ARBA" id="ARBA00022729"/>
    </source>
</evidence>
<dbReference type="RefSeq" id="WP_346819088.1">
    <property type="nucleotide sequence ID" value="NZ_JBDKWZ010000001.1"/>
</dbReference>
<evidence type="ECO:0000256" key="5">
    <source>
        <dbReference type="ARBA" id="ARBA00023237"/>
    </source>
</evidence>
<evidence type="ECO:0000259" key="6">
    <source>
        <dbReference type="Pfam" id="PF07980"/>
    </source>
</evidence>
<comment type="caution">
    <text evidence="8">The sequence shown here is derived from an EMBL/GenBank/DDBJ whole genome shotgun (WGS) entry which is preliminary data.</text>
</comment>
<dbReference type="InterPro" id="IPR011990">
    <property type="entry name" value="TPR-like_helical_dom_sf"/>
</dbReference>
<evidence type="ECO:0000256" key="2">
    <source>
        <dbReference type="ARBA" id="ARBA00006275"/>
    </source>
</evidence>
<dbReference type="GO" id="GO:0009279">
    <property type="term" value="C:cell outer membrane"/>
    <property type="evidence" value="ECO:0007669"/>
    <property type="project" value="UniProtKB-SubCell"/>
</dbReference>
<gene>
    <name evidence="8" type="ORF">AAG747_00180</name>
</gene>
<name>A0AAW9S1M2_9BACT</name>
<dbReference type="Pfam" id="PF07980">
    <property type="entry name" value="SusD_RagB"/>
    <property type="match status" value="1"/>
</dbReference>
<dbReference type="InterPro" id="IPR033985">
    <property type="entry name" value="SusD-like_N"/>
</dbReference>
<dbReference type="PROSITE" id="PS51257">
    <property type="entry name" value="PROKAR_LIPOPROTEIN"/>
    <property type="match status" value="1"/>
</dbReference>
<dbReference type="SUPFAM" id="SSF48452">
    <property type="entry name" value="TPR-like"/>
    <property type="match status" value="1"/>
</dbReference>
<dbReference type="CDD" id="cd08977">
    <property type="entry name" value="SusD"/>
    <property type="match status" value="1"/>
</dbReference>
<dbReference type="EMBL" id="JBDKWZ010000001">
    <property type="protein sequence ID" value="MEN7546300.1"/>
    <property type="molecule type" value="Genomic_DNA"/>
</dbReference>
<dbReference type="InterPro" id="IPR012944">
    <property type="entry name" value="SusD_RagB_dom"/>
</dbReference>
<protein>
    <submittedName>
        <fullName evidence="8">RagB/SusD family nutrient uptake outer membrane protein</fullName>
    </submittedName>
</protein>
<sequence length="507" mass="56173">MKNRYIKSIVGLLIALLLVTGCGDSFLEQPIPGKYPEEDFYKTDEDVLLAVTNIYDLMSAQYYKDWNSMVIVKMLLSDNCNAGGSGFGDQPGYQALDDFNTDAANDKVRAAWKQCYEAIYDANKVVNNVQGETALRKRLIAEAKVLRAFNYFDLVVFWGEVPLITQEVDPADYTKTTRAPKADSYALIEKDLQEAISDLPLKSAYGEDEKFRVAKGTAQALLGKVYLYQEKWANAAEQFEEVINSGEYSLESSVAEVFSKAGEFGAESLFELSFTSAEAYDWGNFPWDTKPESNIHIQLIGPRSDFYVKAPADSLIGGWGFITPKESLYNAYVAAGDESRRKSIVMSETELKDAGGNWTNTEAHDYEGFFQRKYGTFAGLSGDPVTELNYGTNFRILRYADVLLMAAEANYEAGNEGIAQGYLNQVRSRPGTGLPDVMASGNDLFEAIVTERQLELAFEGVRFLDLVRWGRAVQELGSLGFVAGKHELLPIPADEVNVAGLSQNAGY</sequence>
<comment type="subcellular location">
    <subcellularLocation>
        <location evidence="1">Cell outer membrane</location>
    </subcellularLocation>
</comment>
<evidence type="ECO:0000256" key="1">
    <source>
        <dbReference type="ARBA" id="ARBA00004442"/>
    </source>
</evidence>
<comment type="similarity">
    <text evidence="2">Belongs to the SusD family.</text>
</comment>
<keyword evidence="3" id="KW-0732">Signal</keyword>
<proteinExistence type="inferred from homology"/>
<reference evidence="8 9" key="1">
    <citation type="submission" date="2024-04" db="EMBL/GenBank/DDBJ databases">
        <title>Novel genus in family Flammeovirgaceae.</title>
        <authorList>
            <person name="Nguyen T.H."/>
            <person name="Vuong T.Q."/>
            <person name="Le H."/>
            <person name="Kim S.-G."/>
        </authorList>
    </citation>
    <scope>NUCLEOTIDE SEQUENCE [LARGE SCALE GENOMIC DNA]</scope>
    <source>
        <strain evidence="8 9">JCM 23209</strain>
    </source>
</reference>
<dbReference type="Pfam" id="PF14322">
    <property type="entry name" value="SusD-like_3"/>
    <property type="match status" value="1"/>
</dbReference>
<evidence type="ECO:0000259" key="7">
    <source>
        <dbReference type="Pfam" id="PF14322"/>
    </source>
</evidence>
<evidence type="ECO:0000313" key="9">
    <source>
        <dbReference type="Proteomes" id="UP001403385"/>
    </source>
</evidence>
<keyword evidence="9" id="KW-1185">Reference proteome</keyword>
<organism evidence="8 9">
    <name type="scientific">Rapidithrix thailandica</name>
    <dbReference type="NCBI Taxonomy" id="413964"/>
    <lineage>
        <taxon>Bacteria</taxon>
        <taxon>Pseudomonadati</taxon>
        <taxon>Bacteroidota</taxon>
        <taxon>Cytophagia</taxon>
        <taxon>Cytophagales</taxon>
        <taxon>Flammeovirgaceae</taxon>
        <taxon>Rapidithrix</taxon>
    </lineage>
</organism>
<keyword evidence="5" id="KW-0998">Cell outer membrane</keyword>
<dbReference type="Gene3D" id="1.25.40.390">
    <property type="match status" value="1"/>
</dbReference>
<accession>A0AAW9S1M2</accession>